<accession>A0A1L9SIA5</accession>
<dbReference type="GeneID" id="34614446"/>
<feature type="transmembrane region" description="Helical" evidence="5">
    <location>
        <begin position="227"/>
        <end position="246"/>
    </location>
</feature>
<dbReference type="SUPFAM" id="SSF103473">
    <property type="entry name" value="MFS general substrate transporter"/>
    <property type="match status" value="2"/>
</dbReference>
<evidence type="ECO:0000313" key="7">
    <source>
        <dbReference type="EMBL" id="OJJ46831.1"/>
    </source>
</evidence>
<dbReference type="OrthoDB" id="440553at2759"/>
<feature type="transmembrane region" description="Helical" evidence="5">
    <location>
        <begin position="186"/>
        <end position="206"/>
    </location>
</feature>
<evidence type="ECO:0000256" key="4">
    <source>
        <dbReference type="ARBA" id="ARBA00023136"/>
    </source>
</evidence>
<evidence type="ECO:0000256" key="2">
    <source>
        <dbReference type="ARBA" id="ARBA00022692"/>
    </source>
</evidence>
<feature type="domain" description="Major facilitator superfamily (MFS) profile" evidence="6">
    <location>
        <begin position="33"/>
        <end position="481"/>
    </location>
</feature>
<gene>
    <name evidence="7" type="ORF">ASPZODRAFT_24938</name>
</gene>
<evidence type="ECO:0000256" key="1">
    <source>
        <dbReference type="ARBA" id="ARBA00004141"/>
    </source>
</evidence>
<dbReference type="PANTHER" id="PTHR23501">
    <property type="entry name" value="MAJOR FACILITATOR SUPERFAMILY"/>
    <property type="match status" value="1"/>
</dbReference>
<dbReference type="PANTHER" id="PTHR23501:SF43">
    <property type="entry name" value="MULTIDRUG TRANSPORTER, PUTATIVE (AFU_ORTHOLOGUE AFUA_6G03040)-RELATED"/>
    <property type="match status" value="1"/>
</dbReference>
<keyword evidence="8" id="KW-1185">Reference proteome</keyword>
<feature type="transmembrane region" description="Helical" evidence="5">
    <location>
        <begin position="368"/>
        <end position="389"/>
    </location>
</feature>
<feature type="transmembrane region" description="Helical" evidence="5">
    <location>
        <begin position="131"/>
        <end position="148"/>
    </location>
</feature>
<dbReference type="EMBL" id="KV878341">
    <property type="protein sequence ID" value="OJJ46831.1"/>
    <property type="molecule type" value="Genomic_DNA"/>
</dbReference>
<feature type="transmembrane region" description="Helical" evidence="5">
    <location>
        <begin position="302"/>
        <end position="323"/>
    </location>
</feature>
<evidence type="ECO:0000259" key="6">
    <source>
        <dbReference type="PROSITE" id="PS50850"/>
    </source>
</evidence>
<feature type="transmembrane region" description="Helical" evidence="5">
    <location>
        <begin position="32"/>
        <end position="56"/>
    </location>
</feature>
<name>A0A1L9SIA5_9EURO</name>
<dbReference type="Pfam" id="PF07690">
    <property type="entry name" value="MFS_1"/>
    <property type="match status" value="1"/>
</dbReference>
<dbReference type="InterPro" id="IPR011701">
    <property type="entry name" value="MFS"/>
</dbReference>
<proteinExistence type="predicted"/>
<dbReference type="PROSITE" id="PS50850">
    <property type="entry name" value="MFS"/>
    <property type="match status" value="1"/>
</dbReference>
<keyword evidence="3 5" id="KW-1133">Transmembrane helix</keyword>
<dbReference type="Proteomes" id="UP000184188">
    <property type="component" value="Unassembled WGS sequence"/>
</dbReference>
<dbReference type="RefSeq" id="XP_022581341.1">
    <property type="nucleotide sequence ID" value="XM_022727982.1"/>
</dbReference>
<comment type="subcellular location">
    <subcellularLocation>
        <location evidence="1">Membrane</location>
        <topology evidence="1">Multi-pass membrane protein</topology>
    </subcellularLocation>
</comment>
<feature type="transmembrane region" description="Helical" evidence="5">
    <location>
        <begin position="437"/>
        <end position="456"/>
    </location>
</feature>
<dbReference type="Gene3D" id="1.20.1720.10">
    <property type="entry name" value="Multidrug resistance protein D"/>
    <property type="match status" value="1"/>
</dbReference>
<dbReference type="GO" id="GO:0005886">
    <property type="term" value="C:plasma membrane"/>
    <property type="evidence" value="ECO:0007669"/>
    <property type="project" value="TreeGrafter"/>
</dbReference>
<dbReference type="PRINTS" id="PR01036">
    <property type="entry name" value="TCRTETB"/>
</dbReference>
<feature type="transmembrane region" description="Helical" evidence="5">
    <location>
        <begin position="155"/>
        <end position="174"/>
    </location>
</feature>
<dbReference type="Gene3D" id="1.20.1250.20">
    <property type="entry name" value="MFS general substrate transporter like domains"/>
    <property type="match status" value="1"/>
</dbReference>
<reference evidence="8" key="1">
    <citation type="journal article" date="2017" name="Genome Biol.">
        <title>Comparative genomics reveals high biological diversity and specific adaptations in the industrially and medically important fungal genus Aspergillus.</title>
        <authorList>
            <person name="de Vries R.P."/>
            <person name="Riley R."/>
            <person name="Wiebenga A."/>
            <person name="Aguilar-Osorio G."/>
            <person name="Amillis S."/>
            <person name="Uchima C.A."/>
            <person name="Anderluh G."/>
            <person name="Asadollahi M."/>
            <person name="Askin M."/>
            <person name="Barry K."/>
            <person name="Battaglia E."/>
            <person name="Bayram O."/>
            <person name="Benocci T."/>
            <person name="Braus-Stromeyer S.A."/>
            <person name="Caldana C."/>
            <person name="Canovas D."/>
            <person name="Cerqueira G.C."/>
            <person name="Chen F."/>
            <person name="Chen W."/>
            <person name="Choi C."/>
            <person name="Clum A."/>
            <person name="Dos Santos R.A."/>
            <person name="Damasio A.R."/>
            <person name="Diallinas G."/>
            <person name="Emri T."/>
            <person name="Fekete E."/>
            <person name="Flipphi M."/>
            <person name="Freyberg S."/>
            <person name="Gallo A."/>
            <person name="Gournas C."/>
            <person name="Habgood R."/>
            <person name="Hainaut M."/>
            <person name="Harispe M.L."/>
            <person name="Henrissat B."/>
            <person name="Hilden K.S."/>
            <person name="Hope R."/>
            <person name="Hossain A."/>
            <person name="Karabika E."/>
            <person name="Karaffa L."/>
            <person name="Karanyi Z."/>
            <person name="Krasevec N."/>
            <person name="Kuo A."/>
            <person name="Kusch H."/>
            <person name="LaButti K."/>
            <person name="Lagendijk E.L."/>
            <person name="Lapidus A."/>
            <person name="Levasseur A."/>
            <person name="Lindquist E."/>
            <person name="Lipzen A."/>
            <person name="Logrieco A.F."/>
            <person name="MacCabe A."/>
            <person name="Maekelae M.R."/>
            <person name="Malavazi I."/>
            <person name="Melin P."/>
            <person name="Meyer V."/>
            <person name="Mielnichuk N."/>
            <person name="Miskei M."/>
            <person name="Molnar A.P."/>
            <person name="Mule G."/>
            <person name="Ngan C.Y."/>
            <person name="Orejas M."/>
            <person name="Orosz E."/>
            <person name="Ouedraogo J.P."/>
            <person name="Overkamp K.M."/>
            <person name="Park H.-S."/>
            <person name="Perrone G."/>
            <person name="Piumi F."/>
            <person name="Punt P.J."/>
            <person name="Ram A.F."/>
            <person name="Ramon A."/>
            <person name="Rauscher S."/>
            <person name="Record E."/>
            <person name="Riano-Pachon D.M."/>
            <person name="Robert V."/>
            <person name="Roehrig J."/>
            <person name="Ruller R."/>
            <person name="Salamov A."/>
            <person name="Salih N.S."/>
            <person name="Samson R.A."/>
            <person name="Sandor E."/>
            <person name="Sanguinetti M."/>
            <person name="Schuetze T."/>
            <person name="Sepcic K."/>
            <person name="Shelest E."/>
            <person name="Sherlock G."/>
            <person name="Sophianopoulou V."/>
            <person name="Squina F.M."/>
            <person name="Sun H."/>
            <person name="Susca A."/>
            <person name="Todd R.B."/>
            <person name="Tsang A."/>
            <person name="Unkles S.E."/>
            <person name="van de Wiele N."/>
            <person name="van Rossen-Uffink D."/>
            <person name="Oliveira J.V."/>
            <person name="Vesth T.C."/>
            <person name="Visser J."/>
            <person name="Yu J.-H."/>
            <person name="Zhou M."/>
            <person name="Andersen M.R."/>
            <person name="Archer D.B."/>
            <person name="Baker S.E."/>
            <person name="Benoit I."/>
            <person name="Brakhage A.A."/>
            <person name="Braus G.H."/>
            <person name="Fischer R."/>
            <person name="Frisvad J.C."/>
            <person name="Goldman G.H."/>
            <person name="Houbraken J."/>
            <person name="Oakley B."/>
            <person name="Pocsi I."/>
            <person name="Scazzocchio C."/>
            <person name="Seiboth B."/>
            <person name="vanKuyk P.A."/>
            <person name="Wortman J."/>
            <person name="Dyer P.S."/>
            <person name="Grigoriev I.V."/>
        </authorList>
    </citation>
    <scope>NUCLEOTIDE SEQUENCE [LARGE SCALE GENOMIC DNA]</scope>
    <source>
        <strain evidence="8">CBS 506.65</strain>
    </source>
</reference>
<keyword evidence="4 5" id="KW-0472">Membrane</keyword>
<keyword evidence="2 5" id="KW-0812">Transmembrane</keyword>
<feature type="transmembrane region" description="Helical" evidence="5">
    <location>
        <begin position="343"/>
        <end position="361"/>
    </location>
</feature>
<evidence type="ECO:0000256" key="5">
    <source>
        <dbReference type="SAM" id="Phobius"/>
    </source>
</evidence>
<sequence>MTVTSEYKAMDDESCVETLVTSRFLTGWRLHITTLALLINLYLVNLETTIVSTSLVTIADEMQAFNRTTWIVTGYLITYTGFIIIWSKLSDIIGRKIALLTTLAVFIAFSLGCGLAHTMETLIVCRAFQGIGSAGAYSLSFLVFYEMIPKSKMPLYGAFIAGVTALGLSTGPTFGGLLNEFGTWRWIFYLNLPAGGVAIVLLAISLPLEFGRSKNNNGFVLSDLRRIDLVGAVLLLSGSLLLVTALNEANVDYSWSSATIIVLLVFSAISWAALVFWEYLTTNSKTTRQEPVFPTRFFRQRNWMGMLLTTFLVGFPSTVVVVNLPERFQIVNGESSLDAGVRLLAYSATSAVAAGVASILSKKLRIPFVYTLFVGAALHTTGVACLSTLPTSSHFPGVGYFYEMLAGAGVGVTYGILVLATPYVVDERDLSVATGAIIQFRFLGGAIGLGIATNVLNGMLKSDLSGILTAEQLRVLLKDTEVIATLSSQTQEVVRHVFARSYNTQLRVMVGLAAAQIPAAALIWRKGNQWTCLEE</sequence>
<dbReference type="InterPro" id="IPR036259">
    <property type="entry name" value="MFS_trans_sf"/>
</dbReference>
<feature type="transmembrane region" description="Helical" evidence="5">
    <location>
        <begin position="68"/>
        <end position="86"/>
    </location>
</feature>
<dbReference type="VEuPathDB" id="FungiDB:ASPZODRAFT_24938"/>
<feature type="transmembrane region" description="Helical" evidence="5">
    <location>
        <begin position="98"/>
        <end position="119"/>
    </location>
</feature>
<evidence type="ECO:0000313" key="8">
    <source>
        <dbReference type="Proteomes" id="UP000184188"/>
    </source>
</evidence>
<feature type="transmembrane region" description="Helical" evidence="5">
    <location>
        <begin position="258"/>
        <end position="281"/>
    </location>
</feature>
<dbReference type="GO" id="GO:0022857">
    <property type="term" value="F:transmembrane transporter activity"/>
    <property type="evidence" value="ECO:0007669"/>
    <property type="project" value="InterPro"/>
</dbReference>
<feature type="transmembrane region" description="Helical" evidence="5">
    <location>
        <begin position="401"/>
        <end position="425"/>
    </location>
</feature>
<evidence type="ECO:0000256" key="3">
    <source>
        <dbReference type="ARBA" id="ARBA00022989"/>
    </source>
</evidence>
<protein>
    <recommendedName>
        <fullName evidence="6">Major facilitator superfamily (MFS) profile domain-containing protein</fullName>
    </recommendedName>
</protein>
<dbReference type="InterPro" id="IPR020846">
    <property type="entry name" value="MFS_dom"/>
</dbReference>
<organism evidence="7 8">
    <name type="scientific">Penicilliopsis zonata CBS 506.65</name>
    <dbReference type="NCBI Taxonomy" id="1073090"/>
    <lineage>
        <taxon>Eukaryota</taxon>
        <taxon>Fungi</taxon>
        <taxon>Dikarya</taxon>
        <taxon>Ascomycota</taxon>
        <taxon>Pezizomycotina</taxon>
        <taxon>Eurotiomycetes</taxon>
        <taxon>Eurotiomycetidae</taxon>
        <taxon>Eurotiales</taxon>
        <taxon>Aspergillaceae</taxon>
        <taxon>Penicilliopsis</taxon>
    </lineage>
</organism>
<dbReference type="AlphaFoldDB" id="A0A1L9SIA5"/>